<dbReference type="InterPro" id="IPR003793">
    <property type="entry name" value="UPF0166"/>
</dbReference>
<dbReference type="Pfam" id="PF02641">
    <property type="entry name" value="DUF190"/>
    <property type="match status" value="1"/>
</dbReference>
<evidence type="ECO:0000313" key="5">
    <source>
        <dbReference type="Proteomes" id="UP000287374"/>
    </source>
</evidence>
<dbReference type="EMBL" id="QHJG01000021">
    <property type="protein sequence ID" value="PWY55220.1"/>
    <property type="molecule type" value="Genomic_DNA"/>
</dbReference>
<comment type="similarity">
    <text evidence="1">Belongs to the UPF0166 family.</text>
</comment>
<dbReference type="OrthoDB" id="5295185at2"/>
<evidence type="ECO:0000313" key="4">
    <source>
        <dbReference type="Proteomes" id="UP000247152"/>
    </source>
</evidence>
<dbReference type="EMBL" id="RZGX01000003">
    <property type="protein sequence ID" value="RUR25355.1"/>
    <property type="molecule type" value="Genomic_DNA"/>
</dbReference>
<reference evidence="3 5" key="2">
    <citation type="submission" date="2018-12" db="EMBL/GenBank/DDBJ databases">
        <title>Legionella sp,whole genome shotgun sequence.</title>
        <authorList>
            <person name="Wu H."/>
        </authorList>
    </citation>
    <scope>NUCLEOTIDE SEQUENCE [LARGE SCALE GENOMIC DNA]</scope>
    <source>
        <strain evidence="5">km489</strain>
        <strain evidence="3">Km489</strain>
    </source>
</reference>
<accession>A0A317U4D2</accession>
<dbReference type="Proteomes" id="UP000247152">
    <property type="component" value="Unassembled WGS sequence"/>
</dbReference>
<dbReference type="SUPFAM" id="SSF54913">
    <property type="entry name" value="GlnB-like"/>
    <property type="match status" value="1"/>
</dbReference>
<gene>
    <name evidence="2" type="ORF">DGG96_13685</name>
    <name evidence="3" type="ORF">ELY20_02545</name>
</gene>
<evidence type="ECO:0000313" key="2">
    <source>
        <dbReference type="EMBL" id="PWY55220.1"/>
    </source>
</evidence>
<dbReference type="PANTHER" id="PTHR35983">
    <property type="entry name" value="UPF0166 PROTEIN TM_0021"/>
    <property type="match status" value="1"/>
</dbReference>
<comment type="caution">
    <text evidence="2">The sequence shown here is derived from an EMBL/GenBank/DDBJ whole genome shotgun (WGS) entry which is preliminary data.</text>
</comment>
<dbReference type="RefSeq" id="WP_110143210.1">
    <property type="nucleotide sequence ID" value="NZ_QHJG01000021.1"/>
</dbReference>
<dbReference type="InterPro" id="IPR015867">
    <property type="entry name" value="N-reg_PII/ATP_PRibTrfase_C"/>
</dbReference>
<sequence length="107" mass="12092">MNEKLDIATVEVTVVRIYTLERADNVPIILNYLQNEAKIRGISVFRAISGFSGETGIHNDSFLDVSFSLPLIIEFFDHPEKITAALEFLITIIKKEHLIFFPARANA</sequence>
<organism evidence="2 4">
    <name type="scientific">Legionella qingyii</name>
    <dbReference type="NCBI Taxonomy" id="2184757"/>
    <lineage>
        <taxon>Bacteria</taxon>
        <taxon>Pseudomonadati</taxon>
        <taxon>Pseudomonadota</taxon>
        <taxon>Gammaproteobacteria</taxon>
        <taxon>Legionellales</taxon>
        <taxon>Legionellaceae</taxon>
        <taxon>Legionella</taxon>
    </lineage>
</organism>
<protein>
    <submittedName>
        <fullName evidence="2">Uncharacterized protein</fullName>
    </submittedName>
</protein>
<dbReference type="InterPro" id="IPR011322">
    <property type="entry name" value="N-reg_PII-like_a/b"/>
</dbReference>
<dbReference type="Gene3D" id="3.30.70.120">
    <property type="match status" value="1"/>
</dbReference>
<evidence type="ECO:0000256" key="1">
    <source>
        <dbReference type="ARBA" id="ARBA00010554"/>
    </source>
</evidence>
<dbReference type="PANTHER" id="PTHR35983:SF1">
    <property type="entry name" value="UPF0166 PROTEIN TM_0021"/>
    <property type="match status" value="1"/>
</dbReference>
<dbReference type="AlphaFoldDB" id="A0A317U4D2"/>
<keyword evidence="5" id="KW-1185">Reference proteome</keyword>
<reference evidence="2 4" key="1">
    <citation type="submission" date="2018-05" db="EMBL/GenBank/DDBJ databases">
        <title>Legionella qingyii sp.nov., whole genome shotgun sequence.</title>
        <authorList>
            <person name="Wu H."/>
            <person name="Zhu Q."/>
            <person name="Hu C."/>
        </authorList>
    </citation>
    <scope>NUCLEOTIDE SEQUENCE [LARGE SCALE GENOMIC DNA]</scope>
    <source>
        <strain evidence="2 4">HEB18</strain>
    </source>
</reference>
<proteinExistence type="inferred from homology"/>
<evidence type="ECO:0000313" key="3">
    <source>
        <dbReference type="EMBL" id="RUR25355.1"/>
    </source>
</evidence>
<name>A0A317U4D2_9GAMM</name>
<dbReference type="Proteomes" id="UP000287374">
    <property type="component" value="Unassembled WGS sequence"/>
</dbReference>